<proteinExistence type="inferred from homology"/>
<comment type="subcellular location">
    <subcellularLocation>
        <location evidence="1">Membrane</location>
        <topology evidence="1">Multi-pass membrane protein</topology>
    </subcellularLocation>
</comment>
<feature type="transmembrane region" description="Helical" evidence="7">
    <location>
        <begin position="254"/>
        <end position="279"/>
    </location>
</feature>
<feature type="transmembrane region" description="Helical" evidence="7">
    <location>
        <begin position="100"/>
        <end position="123"/>
    </location>
</feature>
<keyword evidence="3 7" id="KW-0812">Transmembrane</keyword>
<feature type="transmembrane region" description="Helical" evidence="7">
    <location>
        <begin position="35"/>
        <end position="59"/>
    </location>
</feature>
<evidence type="ECO:0000256" key="2">
    <source>
        <dbReference type="ARBA" id="ARBA00008432"/>
    </source>
</evidence>
<keyword evidence="4 7" id="KW-1133">Transmembrane helix</keyword>
<evidence type="ECO:0000259" key="8">
    <source>
        <dbReference type="PROSITE" id="PS50850"/>
    </source>
</evidence>
<dbReference type="InterPro" id="IPR020846">
    <property type="entry name" value="MFS_dom"/>
</dbReference>
<comment type="similarity">
    <text evidence="2">Belongs to the major facilitator superfamily. Nitrate/nitrite porter (TC 2.A.1.8) family.</text>
</comment>
<protein>
    <submittedName>
        <fullName evidence="9">MFS transporter</fullName>
    </submittedName>
</protein>
<gene>
    <name evidence="9" type="ORF">EIK79_04880</name>
</gene>
<feature type="transmembrane region" description="Helical" evidence="7">
    <location>
        <begin position="71"/>
        <end position="94"/>
    </location>
</feature>
<dbReference type="Gene3D" id="1.20.1250.20">
    <property type="entry name" value="MFS general substrate transporter like domains"/>
    <property type="match status" value="2"/>
</dbReference>
<sequence>MSLVSMTKWRTLVLATVAFNLAFLVWFSFSPFTGPIAASFGLSLGEIGLLASAAVWLAPPGRIVTGWLTDRFGASTVFTTVLAYVGLASVVSAFAQTYTVFFLTRLVVGSAGIAFVIGIQHVAQWFPENQLGTAEGIYAGVGNAGAGAGALVLPRIFNDWSGPLFATDWRAAFFYTGCLAVLMSIAYALFGEDAATNKRAAQTRESATVRSWAHTATRYGIIALALAYLASFGIVLSLNGWLPTYFREGFGSDLVLASTFAAMFSLSAGTLRPLGGWISDVLVRRERNILPVFRGRYREQWTVVCLMSVVVMISVFAVAGRTGLLRFTIAVAVCLGMCCGITGGAIFAQVPAMFPHRSGTAAGIVGGIGTLGGISFPLIYSTAATAGYIHTGYLIIAVCLLPIILVNAWVAQPARAARAHIDGVIEITSSNAPDHHVEDETPHSTD</sequence>
<evidence type="ECO:0000256" key="3">
    <source>
        <dbReference type="ARBA" id="ARBA00022692"/>
    </source>
</evidence>
<keyword evidence="10" id="KW-1185">Reference proteome</keyword>
<dbReference type="PANTHER" id="PTHR23515">
    <property type="entry name" value="HIGH-AFFINITY NITRATE TRANSPORTER 2.3"/>
    <property type="match status" value="1"/>
</dbReference>
<feature type="transmembrane region" description="Helical" evidence="7">
    <location>
        <begin position="392"/>
        <end position="410"/>
    </location>
</feature>
<dbReference type="Pfam" id="PF07690">
    <property type="entry name" value="MFS_1"/>
    <property type="match status" value="1"/>
</dbReference>
<dbReference type="InterPro" id="IPR011701">
    <property type="entry name" value="MFS"/>
</dbReference>
<accession>A0A3P3RHF3</accession>
<keyword evidence="5" id="KW-0534">Nitrate assimilation</keyword>
<feature type="transmembrane region" description="Helical" evidence="7">
    <location>
        <begin position="219"/>
        <end position="242"/>
    </location>
</feature>
<evidence type="ECO:0000256" key="4">
    <source>
        <dbReference type="ARBA" id="ARBA00022989"/>
    </source>
</evidence>
<name>A0A3P3RHF3_9EURY</name>
<dbReference type="Proteomes" id="UP000282322">
    <property type="component" value="Unassembled WGS sequence"/>
</dbReference>
<dbReference type="GO" id="GO:0042128">
    <property type="term" value="P:nitrate assimilation"/>
    <property type="evidence" value="ECO:0007669"/>
    <property type="project" value="UniProtKB-KW"/>
</dbReference>
<dbReference type="PROSITE" id="PS50850">
    <property type="entry name" value="MFS"/>
    <property type="match status" value="1"/>
</dbReference>
<evidence type="ECO:0000256" key="7">
    <source>
        <dbReference type="SAM" id="Phobius"/>
    </source>
</evidence>
<feature type="transmembrane region" description="Helical" evidence="7">
    <location>
        <begin position="300"/>
        <end position="319"/>
    </location>
</feature>
<dbReference type="CDD" id="cd17341">
    <property type="entry name" value="MFS_NRT2_like"/>
    <property type="match status" value="1"/>
</dbReference>
<evidence type="ECO:0000313" key="9">
    <source>
        <dbReference type="EMBL" id="RRJ32329.1"/>
    </source>
</evidence>
<feature type="transmembrane region" description="Helical" evidence="7">
    <location>
        <begin position="325"/>
        <end position="348"/>
    </location>
</feature>
<reference evidence="9 10" key="1">
    <citation type="submission" date="2018-11" db="EMBL/GenBank/DDBJ databases">
        <title>Taxonoimc description of Halomarina strain SPP-AMP-1.</title>
        <authorList>
            <person name="Pal Y."/>
            <person name="Srinivasana K."/>
            <person name="Verma A."/>
            <person name="Kumar P."/>
        </authorList>
    </citation>
    <scope>NUCLEOTIDE SEQUENCE [LARGE SCALE GENOMIC DNA]</scope>
    <source>
        <strain evidence="9 10">SPP-AMP-1</strain>
    </source>
</reference>
<feature type="transmembrane region" description="Helical" evidence="7">
    <location>
        <begin position="169"/>
        <end position="190"/>
    </location>
</feature>
<evidence type="ECO:0000313" key="10">
    <source>
        <dbReference type="Proteomes" id="UP000282322"/>
    </source>
</evidence>
<dbReference type="GO" id="GO:0016020">
    <property type="term" value="C:membrane"/>
    <property type="evidence" value="ECO:0007669"/>
    <property type="project" value="UniProtKB-SubCell"/>
</dbReference>
<comment type="caution">
    <text evidence="9">The sequence shown here is derived from an EMBL/GenBank/DDBJ whole genome shotgun (WGS) entry which is preliminary data.</text>
</comment>
<keyword evidence="6 7" id="KW-0472">Membrane</keyword>
<organism evidence="9 10">
    <name type="scientific">Halocatena pleomorpha</name>
    <dbReference type="NCBI Taxonomy" id="1785090"/>
    <lineage>
        <taxon>Archaea</taxon>
        <taxon>Methanobacteriati</taxon>
        <taxon>Methanobacteriota</taxon>
        <taxon>Stenosarchaea group</taxon>
        <taxon>Halobacteria</taxon>
        <taxon>Halobacteriales</taxon>
        <taxon>Natronomonadaceae</taxon>
        <taxon>Halocatena</taxon>
    </lineage>
</organism>
<evidence type="ECO:0000256" key="1">
    <source>
        <dbReference type="ARBA" id="ARBA00004141"/>
    </source>
</evidence>
<dbReference type="GO" id="GO:0015112">
    <property type="term" value="F:nitrate transmembrane transporter activity"/>
    <property type="evidence" value="ECO:0007669"/>
    <property type="project" value="InterPro"/>
</dbReference>
<dbReference type="InterPro" id="IPR044772">
    <property type="entry name" value="NO3_transporter"/>
</dbReference>
<feature type="transmembrane region" description="Helical" evidence="7">
    <location>
        <begin position="360"/>
        <end position="380"/>
    </location>
</feature>
<dbReference type="AlphaFoldDB" id="A0A3P3RHF3"/>
<evidence type="ECO:0000256" key="6">
    <source>
        <dbReference type="ARBA" id="ARBA00023136"/>
    </source>
</evidence>
<dbReference type="SUPFAM" id="SSF103473">
    <property type="entry name" value="MFS general substrate transporter"/>
    <property type="match status" value="1"/>
</dbReference>
<feature type="domain" description="Major facilitator superfamily (MFS) profile" evidence="8">
    <location>
        <begin position="11"/>
        <end position="415"/>
    </location>
</feature>
<feature type="transmembrane region" description="Helical" evidence="7">
    <location>
        <begin position="12"/>
        <end position="29"/>
    </location>
</feature>
<dbReference type="InterPro" id="IPR036259">
    <property type="entry name" value="MFS_trans_sf"/>
</dbReference>
<dbReference type="EMBL" id="RRCH01000009">
    <property type="protein sequence ID" value="RRJ32329.1"/>
    <property type="molecule type" value="Genomic_DNA"/>
</dbReference>
<evidence type="ECO:0000256" key="5">
    <source>
        <dbReference type="ARBA" id="ARBA00023063"/>
    </source>
</evidence>
<dbReference type="RefSeq" id="WP_124954012.1">
    <property type="nucleotide sequence ID" value="NZ_RRCH01000009.1"/>
</dbReference>